<dbReference type="InterPro" id="IPR001753">
    <property type="entry name" value="Enoyl-CoA_hydra/iso"/>
</dbReference>
<accession>K6WJB7</accession>
<organism evidence="11 12">
    <name type="scientific">Gordonia rhizosphera NBRC 16068</name>
    <dbReference type="NCBI Taxonomy" id="1108045"/>
    <lineage>
        <taxon>Bacteria</taxon>
        <taxon>Bacillati</taxon>
        <taxon>Actinomycetota</taxon>
        <taxon>Actinomycetes</taxon>
        <taxon>Mycobacteriales</taxon>
        <taxon>Gordoniaceae</taxon>
        <taxon>Gordonia</taxon>
    </lineage>
</organism>
<evidence type="ECO:0000256" key="8">
    <source>
        <dbReference type="ARBA" id="ARBA00039456"/>
    </source>
</evidence>
<dbReference type="SUPFAM" id="SSF52096">
    <property type="entry name" value="ClpP/crotonase"/>
    <property type="match status" value="1"/>
</dbReference>
<protein>
    <recommendedName>
        <fullName evidence="8">Probable enoyl-CoA hydratase EchA17</fullName>
        <ecNumber evidence="3">4.2.1.17</ecNumber>
    </recommendedName>
    <alternativeName>
        <fullName evidence="9">Probable enoyl-CoA hydratase echA17</fullName>
    </alternativeName>
</protein>
<dbReference type="GO" id="GO:0004300">
    <property type="term" value="F:enoyl-CoA hydratase activity"/>
    <property type="evidence" value="ECO:0007669"/>
    <property type="project" value="UniProtKB-EC"/>
</dbReference>
<dbReference type="OrthoDB" id="4284283at2"/>
<dbReference type="eggNOG" id="COG1024">
    <property type="taxonomic scope" value="Bacteria"/>
</dbReference>
<dbReference type="NCBIfam" id="NF006100">
    <property type="entry name" value="PRK08252.1"/>
    <property type="match status" value="1"/>
</dbReference>
<reference evidence="11 12" key="1">
    <citation type="submission" date="2012-08" db="EMBL/GenBank/DDBJ databases">
        <title>Whole genome shotgun sequence of Gordonia rhizosphera NBRC 16068.</title>
        <authorList>
            <person name="Takarada H."/>
            <person name="Isaki S."/>
            <person name="Hosoyama A."/>
            <person name="Tsuchikane K."/>
            <person name="Katsumata H."/>
            <person name="Baba S."/>
            <person name="Ohji S."/>
            <person name="Yamazaki S."/>
            <person name="Fujita N."/>
        </authorList>
    </citation>
    <scope>NUCLEOTIDE SEQUENCE [LARGE SCALE GENOMIC DNA]</scope>
    <source>
        <strain evidence="11 12">NBRC 16068</strain>
    </source>
</reference>
<dbReference type="STRING" id="1108045.GORHZ_169_00030"/>
<evidence type="ECO:0000256" key="10">
    <source>
        <dbReference type="RuleBase" id="RU003707"/>
    </source>
</evidence>
<keyword evidence="12" id="KW-1185">Reference proteome</keyword>
<dbReference type="EMBL" id="BAHC01000169">
    <property type="protein sequence ID" value="GAB92257.1"/>
    <property type="molecule type" value="Genomic_DNA"/>
</dbReference>
<dbReference type="InterPro" id="IPR018376">
    <property type="entry name" value="Enoyl-CoA_hyd/isom_CS"/>
</dbReference>
<comment type="similarity">
    <text evidence="2 10">Belongs to the enoyl-CoA hydratase/isomerase family.</text>
</comment>
<dbReference type="EC" id="4.2.1.17" evidence="3"/>
<dbReference type="CDD" id="cd06558">
    <property type="entry name" value="crotonase-like"/>
    <property type="match status" value="1"/>
</dbReference>
<evidence type="ECO:0000256" key="2">
    <source>
        <dbReference type="ARBA" id="ARBA00005254"/>
    </source>
</evidence>
<comment type="function">
    <text evidence="1">Could possibly oxidize fatty acids using specific components.</text>
</comment>
<dbReference type="GO" id="GO:0006631">
    <property type="term" value="P:fatty acid metabolic process"/>
    <property type="evidence" value="ECO:0007669"/>
    <property type="project" value="UniProtKB-KW"/>
</dbReference>
<evidence type="ECO:0000313" key="11">
    <source>
        <dbReference type="EMBL" id="GAB92257.1"/>
    </source>
</evidence>
<evidence type="ECO:0000256" key="4">
    <source>
        <dbReference type="ARBA" id="ARBA00022832"/>
    </source>
</evidence>
<keyword evidence="4" id="KW-0276">Fatty acid metabolism</keyword>
<keyword evidence="4" id="KW-0443">Lipid metabolism</keyword>
<evidence type="ECO:0000256" key="5">
    <source>
        <dbReference type="ARBA" id="ARBA00023239"/>
    </source>
</evidence>
<name>K6WJB7_9ACTN</name>
<evidence type="ECO:0000256" key="1">
    <source>
        <dbReference type="ARBA" id="ARBA00002994"/>
    </source>
</evidence>
<dbReference type="Pfam" id="PF00378">
    <property type="entry name" value="ECH_1"/>
    <property type="match status" value="1"/>
</dbReference>
<dbReference type="RefSeq" id="WP_006336508.1">
    <property type="nucleotide sequence ID" value="NZ_BAHC01000169.1"/>
</dbReference>
<comment type="catalytic activity">
    <reaction evidence="6">
        <text>a (3S)-3-hydroxyacyl-CoA = a (2E)-enoyl-CoA + H2O</text>
        <dbReference type="Rhea" id="RHEA:16105"/>
        <dbReference type="ChEBI" id="CHEBI:15377"/>
        <dbReference type="ChEBI" id="CHEBI:57318"/>
        <dbReference type="ChEBI" id="CHEBI:58856"/>
        <dbReference type="EC" id="4.2.1.17"/>
    </reaction>
</comment>
<dbReference type="InterPro" id="IPR029045">
    <property type="entry name" value="ClpP/crotonase-like_dom_sf"/>
</dbReference>
<dbReference type="FunFam" id="3.90.226.10:FF:000009">
    <property type="entry name" value="Carnitinyl-CoA dehydratase"/>
    <property type="match status" value="1"/>
</dbReference>
<evidence type="ECO:0000256" key="6">
    <source>
        <dbReference type="ARBA" id="ARBA00023709"/>
    </source>
</evidence>
<proteinExistence type="inferred from homology"/>
<dbReference type="PANTHER" id="PTHR43802:SF1">
    <property type="entry name" value="IP11341P-RELATED"/>
    <property type="match status" value="1"/>
</dbReference>
<evidence type="ECO:0000256" key="7">
    <source>
        <dbReference type="ARBA" id="ARBA00023717"/>
    </source>
</evidence>
<evidence type="ECO:0000313" key="12">
    <source>
        <dbReference type="Proteomes" id="UP000008363"/>
    </source>
</evidence>
<evidence type="ECO:0000256" key="3">
    <source>
        <dbReference type="ARBA" id="ARBA00012076"/>
    </source>
</evidence>
<comment type="catalytic activity">
    <reaction evidence="7">
        <text>a 4-saturated-(3S)-3-hydroxyacyl-CoA = a (3E)-enoyl-CoA + H2O</text>
        <dbReference type="Rhea" id="RHEA:20724"/>
        <dbReference type="ChEBI" id="CHEBI:15377"/>
        <dbReference type="ChEBI" id="CHEBI:58521"/>
        <dbReference type="ChEBI" id="CHEBI:137480"/>
        <dbReference type="EC" id="4.2.1.17"/>
    </reaction>
</comment>
<dbReference type="Proteomes" id="UP000008363">
    <property type="component" value="Unassembled WGS sequence"/>
</dbReference>
<dbReference type="AlphaFoldDB" id="K6WJB7"/>
<dbReference type="Gene3D" id="1.10.12.10">
    <property type="entry name" value="Lyase 2-enoyl-coa Hydratase, Chain A, domain 2"/>
    <property type="match status" value="1"/>
</dbReference>
<comment type="caution">
    <text evidence="11">The sequence shown here is derived from an EMBL/GenBank/DDBJ whole genome shotgun (WGS) entry which is preliminary data.</text>
</comment>
<dbReference type="Gene3D" id="3.90.226.10">
    <property type="entry name" value="2-enoyl-CoA Hydratase, Chain A, domain 1"/>
    <property type="match status" value="1"/>
</dbReference>
<dbReference type="PROSITE" id="PS00166">
    <property type="entry name" value="ENOYL_COA_HYDRATASE"/>
    <property type="match status" value="1"/>
</dbReference>
<sequence>MTQPDVHIEQHGRVLQIIIDRPEARNAINRAVSLALAAAIDRLDDDPDLSVAVIGGTGGSFSAGMDLKAFARGEDMMAGERGLGFTGKPPIKPMIAAVEGYALGGGCELALAADMIVAGRTARFGLPEVKRGLVAGGGGLLRLPQRIPRQFAMEMVLTGMHLTADRAHELGLVNRVTDDGEALAGAMALAQEISENGPLAIAASKRVIVESQDWSTEVMFDEQAKLVHPVFTSADAREGALAFAERRTPQWRGV</sequence>
<gene>
    <name evidence="11" type="primary">echA</name>
    <name evidence="11" type="ORF">GORHZ_169_00030</name>
</gene>
<keyword evidence="5" id="KW-0456">Lyase</keyword>
<dbReference type="PANTHER" id="PTHR43802">
    <property type="entry name" value="ENOYL-COA HYDRATASE"/>
    <property type="match status" value="1"/>
</dbReference>
<dbReference type="InterPro" id="IPR014748">
    <property type="entry name" value="Enoyl-CoA_hydra_C"/>
</dbReference>
<evidence type="ECO:0000256" key="9">
    <source>
        <dbReference type="ARBA" id="ARBA00073436"/>
    </source>
</evidence>